<dbReference type="AlphaFoldDB" id="A0A3T1D890"/>
<dbReference type="Pfam" id="PF13302">
    <property type="entry name" value="Acetyltransf_3"/>
    <property type="match status" value="1"/>
</dbReference>
<reference evidence="2 3" key="1">
    <citation type="submission" date="2019-01" db="EMBL/GenBank/DDBJ databases">
        <title>Complete genome sequence of Cohnella hallensis HS21 isolated from Korean fir (Abies koreana) rhizospheric soil.</title>
        <authorList>
            <person name="Jiang L."/>
            <person name="Kang S.W."/>
            <person name="Kim S."/>
            <person name="Jung J."/>
            <person name="Kim C.Y."/>
            <person name="Kim D.H."/>
            <person name="Kim S.W."/>
            <person name="Lee J."/>
        </authorList>
    </citation>
    <scope>NUCLEOTIDE SEQUENCE [LARGE SCALE GENOMIC DNA]</scope>
    <source>
        <strain evidence="2 3">HS21</strain>
    </source>
</reference>
<dbReference type="PANTHER" id="PTHR43610">
    <property type="entry name" value="BLL6696 PROTEIN"/>
    <property type="match status" value="1"/>
</dbReference>
<dbReference type="PANTHER" id="PTHR43610:SF1">
    <property type="entry name" value="N-ACETYLTRANSFERASE DOMAIN-CONTAINING PROTEIN"/>
    <property type="match status" value="1"/>
</dbReference>
<keyword evidence="2" id="KW-0808">Transferase</keyword>
<feature type="domain" description="N-acetyltransferase" evidence="1">
    <location>
        <begin position="11"/>
        <end position="151"/>
    </location>
</feature>
<organism evidence="2 3">
    <name type="scientific">Cohnella abietis</name>
    <dbReference type="NCBI Taxonomy" id="2507935"/>
    <lineage>
        <taxon>Bacteria</taxon>
        <taxon>Bacillati</taxon>
        <taxon>Bacillota</taxon>
        <taxon>Bacilli</taxon>
        <taxon>Bacillales</taxon>
        <taxon>Paenibacillaceae</taxon>
        <taxon>Cohnella</taxon>
    </lineage>
</organism>
<dbReference type="KEGG" id="cohn:KCTCHS21_36990"/>
<gene>
    <name evidence="2" type="ORF">KCTCHS21_36990</name>
</gene>
<dbReference type="OrthoDB" id="9795199at2"/>
<keyword evidence="3" id="KW-1185">Reference proteome</keyword>
<dbReference type="GO" id="GO:0016747">
    <property type="term" value="F:acyltransferase activity, transferring groups other than amino-acyl groups"/>
    <property type="evidence" value="ECO:0007669"/>
    <property type="project" value="InterPro"/>
</dbReference>
<dbReference type="InterPro" id="IPR016181">
    <property type="entry name" value="Acyl_CoA_acyltransferase"/>
</dbReference>
<evidence type="ECO:0000259" key="1">
    <source>
        <dbReference type="Pfam" id="PF13302"/>
    </source>
</evidence>
<sequence>MYHFAGLEGKRVKLIPLEIEHSIPLFECSRDPLIWASYPVQINTIEEMDKFVYKALEGRERKEQFPFAVFDKELNEFVGTTRFLRISEEHGNLNIGSTWYSPKVWRTRVNSETKFLMIRYVFEVLNTVRIEIVTTTENVRSQRAIERLGATREGLLRKKYYNKDYFIYSVIKSEWNDVKSRLEGFLTEDRYTEEQHHYVREESR</sequence>
<evidence type="ECO:0000313" key="3">
    <source>
        <dbReference type="Proteomes" id="UP000289856"/>
    </source>
</evidence>
<protein>
    <submittedName>
        <fullName evidence="2">N-acetyltransferase</fullName>
    </submittedName>
</protein>
<dbReference type="EMBL" id="AP019400">
    <property type="protein sequence ID" value="BBI34300.1"/>
    <property type="molecule type" value="Genomic_DNA"/>
</dbReference>
<dbReference type="Gene3D" id="3.40.630.30">
    <property type="match status" value="1"/>
</dbReference>
<evidence type="ECO:0000313" key="2">
    <source>
        <dbReference type="EMBL" id="BBI34300.1"/>
    </source>
</evidence>
<dbReference type="RefSeq" id="WP_130611404.1">
    <property type="nucleotide sequence ID" value="NZ_AP019400.1"/>
</dbReference>
<dbReference type="SUPFAM" id="SSF55729">
    <property type="entry name" value="Acyl-CoA N-acyltransferases (Nat)"/>
    <property type="match status" value="1"/>
</dbReference>
<dbReference type="Proteomes" id="UP000289856">
    <property type="component" value="Chromosome"/>
</dbReference>
<name>A0A3T1D890_9BACL</name>
<dbReference type="InterPro" id="IPR000182">
    <property type="entry name" value="GNAT_dom"/>
</dbReference>
<accession>A0A3T1D890</accession>
<proteinExistence type="predicted"/>